<dbReference type="NCBIfam" id="TIGR00539">
    <property type="entry name" value="hemN_rel"/>
    <property type="match status" value="1"/>
</dbReference>
<evidence type="ECO:0000256" key="3">
    <source>
        <dbReference type="ARBA" id="ARBA00017228"/>
    </source>
</evidence>
<keyword evidence="7 10" id="KW-0408">Iron</keyword>
<evidence type="ECO:0000256" key="1">
    <source>
        <dbReference type="ARBA" id="ARBA00001966"/>
    </source>
</evidence>
<name>A0A239GYI8_9BACT</name>
<dbReference type="InterPro" id="IPR004559">
    <property type="entry name" value="HemW-like"/>
</dbReference>
<dbReference type="Pfam" id="PF04055">
    <property type="entry name" value="Radical_SAM"/>
    <property type="match status" value="1"/>
</dbReference>
<protein>
    <recommendedName>
        <fullName evidence="3 10">Heme chaperone HemW</fullName>
    </recommendedName>
</protein>
<evidence type="ECO:0000256" key="7">
    <source>
        <dbReference type="ARBA" id="ARBA00023004"/>
    </source>
</evidence>
<keyword evidence="9 10" id="KW-0143">Chaperone</keyword>
<evidence type="ECO:0000256" key="8">
    <source>
        <dbReference type="ARBA" id="ARBA00023014"/>
    </source>
</evidence>
<dbReference type="GO" id="GO:0046872">
    <property type="term" value="F:metal ion binding"/>
    <property type="evidence" value="ECO:0007669"/>
    <property type="project" value="UniProtKB-UniRule"/>
</dbReference>
<dbReference type="PANTHER" id="PTHR13932">
    <property type="entry name" value="COPROPORPHYRINIGEN III OXIDASE"/>
    <property type="match status" value="1"/>
</dbReference>
<comment type="similarity">
    <text evidence="2">Belongs to the anaerobic coproporphyrinogen-III oxidase family. HemW subfamily.</text>
</comment>
<dbReference type="InterPro" id="IPR058240">
    <property type="entry name" value="rSAM_sf"/>
</dbReference>
<dbReference type="SFLD" id="SFLDS00029">
    <property type="entry name" value="Radical_SAM"/>
    <property type="match status" value="1"/>
</dbReference>
<dbReference type="SUPFAM" id="SSF102114">
    <property type="entry name" value="Radical SAM enzymes"/>
    <property type="match status" value="1"/>
</dbReference>
<evidence type="ECO:0000256" key="2">
    <source>
        <dbReference type="ARBA" id="ARBA00006100"/>
    </source>
</evidence>
<dbReference type="SFLD" id="SFLDF00562">
    <property type="entry name" value="HemN-like__clustered_with_heat"/>
    <property type="match status" value="1"/>
</dbReference>
<dbReference type="EMBL" id="FZOU01000002">
    <property type="protein sequence ID" value="SNS73094.1"/>
    <property type="molecule type" value="Genomic_DNA"/>
</dbReference>
<dbReference type="SFLD" id="SFLDG01082">
    <property type="entry name" value="B12-binding_domain_containing"/>
    <property type="match status" value="1"/>
</dbReference>
<dbReference type="SFLD" id="SFLDG01065">
    <property type="entry name" value="anaerobic_coproporphyrinogen-I"/>
    <property type="match status" value="1"/>
</dbReference>
<keyword evidence="8 10" id="KW-0411">Iron-sulfur</keyword>
<feature type="domain" description="Radical SAM core" evidence="11">
    <location>
        <begin position="16"/>
        <end position="263"/>
    </location>
</feature>
<dbReference type="SMART" id="SM00729">
    <property type="entry name" value="Elp3"/>
    <property type="match status" value="1"/>
</dbReference>
<dbReference type="InterPro" id="IPR007197">
    <property type="entry name" value="rSAM"/>
</dbReference>
<comment type="subcellular location">
    <subcellularLocation>
        <location evidence="10">Cytoplasm</location>
    </subcellularLocation>
</comment>
<proteinExistence type="inferred from homology"/>
<evidence type="ECO:0000256" key="10">
    <source>
        <dbReference type="RuleBase" id="RU364116"/>
    </source>
</evidence>
<dbReference type="GO" id="GO:0006779">
    <property type="term" value="P:porphyrin-containing compound biosynthetic process"/>
    <property type="evidence" value="ECO:0007669"/>
    <property type="project" value="InterPro"/>
</dbReference>
<keyword evidence="13" id="KW-1185">Reference proteome</keyword>
<comment type="cofactor">
    <cofactor evidence="1">
        <name>[4Fe-4S] cluster</name>
        <dbReference type="ChEBI" id="CHEBI:49883"/>
    </cofactor>
</comment>
<dbReference type="GO" id="GO:0004109">
    <property type="term" value="F:coproporphyrinogen oxidase activity"/>
    <property type="evidence" value="ECO:0007669"/>
    <property type="project" value="InterPro"/>
</dbReference>
<dbReference type="GO" id="GO:0005737">
    <property type="term" value="C:cytoplasm"/>
    <property type="evidence" value="ECO:0007669"/>
    <property type="project" value="UniProtKB-SubCell"/>
</dbReference>
<dbReference type="InterPro" id="IPR006638">
    <property type="entry name" value="Elp3/MiaA/NifB-like_rSAM"/>
</dbReference>
<evidence type="ECO:0000313" key="13">
    <source>
        <dbReference type="Proteomes" id="UP000198356"/>
    </source>
</evidence>
<dbReference type="PANTHER" id="PTHR13932:SF5">
    <property type="entry name" value="RADICAL S-ADENOSYL METHIONINE DOMAIN-CONTAINING PROTEIN 1, MITOCHONDRIAL"/>
    <property type="match status" value="1"/>
</dbReference>
<keyword evidence="10" id="KW-0963">Cytoplasm</keyword>
<dbReference type="AlphaFoldDB" id="A0A239GYI8"/>
<accession>A0A239GYI8</accession>
<dbReference type="InterPro" id="IPR013785">
    <property type="entry name" value="Aldolase_TIM"/>
</dbReference>
<gene>
    <name evidence="12" type="ORF">SAMN05421770_10299</name>
</gene>
<dbReference type="Pfam" id="PF06969">
    <property type="entry name" value="HemN_C"/>
    <property type="match status" value="1"/>
</dbReference>
<evidence type="ECO:0000256" key="6">
    <source>
        <dbReference type="ARBA" id="ARBA00022723"/>
    </source>
</evidence>
<evidence type="ECO:0000259" key="11">
    <source>
        <dbReference type="PROSITE" id="PS51918"/>
    </source>
</evidence>
<dbReference type="InterPro" id="IPR034505">
    <property type="entry name" value="Coproporphyrinogen-III_oxidase"/>
</dbReference>
<evidence type="ECO:0000256" key="4">
    <source>
        <dbReference type="ARBA" id="ARBA00022617"/>
    </source>
</evidence>
<keyword evidence="10" id="KW-0004">4Fe-4S</keyword>
<keyword evidence="5 10" id="KW-0949">S-adenosyl-L-methionine</keyword>
<sequence>MRINPVAGQATRERMGGMNQAAGIYLSIPFCKAKCSFCNFASDVFAASRMQGYIDRLCAEIRAARAVARSRGAAFPDSFDSIYFGGGTPSLLEPALFRQIFDCLRDEFAFTGMPEITVECAPGQLSDATLEELQRQGMNRLSFGVQSFVDRETSAVGRLHSPQDCLDELARVGRAGVGRLALDLIVGLPHQTAESWLHSVDQAITSGVEHVSVYMLEVDEDSRLGREALAHGSRYHAPHLPDEDAAADWYVAACERLADAGIEQYEISNFARTGGESRHNLKYWSRDPYLGFGLDAHSMLHTSASQTQAVRWANTSDFDAYLGSPSNNPLAARFVPSSKPEVDRVDEDAAFEETMFLGLRLNRGIDLDSVQAKFGISRVAAMLEGLRDVETAGLVEGQGNRLRLTDRGRMVSNEVFSRLLLQPAT</sequence>
<dbReference type="Proteomes" id="UP000198356">
    <property type="component" value="Unassembled WGS sequence"/>
</dbReference>
<keyword evidence="6 10" id="KW-0479">Metal-binding</keyword>
<dbReference type="InterPro" id="IPR010723">
    <property type="entry name" value="HemN_C"/>
</dbReference>
<dbReference type="Gene3D" id="3.20.20.70">
    <property type="entry name" value="Aldolase class I"/>
    <property type="match status" value="1"/>
</dbReference>
<comment type="function">
    <text evidence="10">Probably acts as a heme chaperone, transferring heme to an unknown acceptor. Binds one molecule of heme per monomer, possibly covalently. Binds 1 [4Fe-4S] cluster. The cluster is coordinated with 3 cysteines and an exchangeable S-adenosyl-L-methionine.</text>
</comment>
<keyword evidence="4 10" id="KW-0349">Heme</keyword>
<dbReference type="GO" id="GO:0051539">
    <property type="term" value="F:4 iron, 4 sulfur cluster binding"/>
    <property type="evidence" value="ECO:0007669"/>
    <property type="project" value="UniProtKB-UniRule"/>
</dbReference>
<evidence type="ECO:0000313" key="12">
    <source>
        <dbReference type="EMBL" id="SNS73094.1"/>
    </source>
</evidence>
<evidence type="ECO:0000256" key="5">
    <source>
        <dbReference type="ARBA" id="ARBA00022691"/>
    </source>
</evidence>
<organism evidence="12 13">
    <name type="scientific">Granulicella rosea</name>
    <dbReference type="NCBI Taxonomy" id="474952"/>
    <lineage>
        <taxon>Bacteria</taxon>
        <taxon>Pseudomonadati</taxon>
        <taxon>Acidobacteriota</taxon>
        <taxon>Terriglobia</taxon>
        <taxon>Terriglobales</taxon>
        <taxon>Acidobacteriaceae</taxon>
        <taxon>Granulicella</taxon>
    </lineage>
</organism>
<dbReference type="CDD" id="cd01335">
    <property type="entry name" value="Radical_SAM"/>
    <property type="match status" value="1"/>
</dbReference>
<reference evidence="12 13" key="1">
    <citation type="submission" date="2017-06" db="EMBL/GenBank/DDBJ databases">
        <authorList>
            <person name="Kim H.J."/>
            <person name="Triplett B.A."/>
        </authorList>
    </citation>
    <scope>NUCLEOTIDE SEQUENCE [LARGE SCALE GENOMIC DNA]</scope>
    <source>
        <strain evidence="12 13">DSM 18704</strain>
    </source>
</reference>
<evidence type="ECO:0000256" key="9">
    <source>
        <dbReference type="ARBA" id="ARBA00023186"/>
    </source>
</evidence>
<dbReference type="PROSITE" id="PS51918">
    <property type="entry name" value="RADICAL_SAM"/>
    <property type="match status" value="1"/>
</dbReference>